<dbReference type="Proteomes" id="UP000237347">
    <property type="component" value="Unassembled WGS sequence"/>
</dbReference>
<accession>A0AAW0J4P7</accession>
<feature type="repeat" description="PPR" evidence="2">
    <location>
        <begin position="46"/>
        <end position="80"/>
    </location>
</feature>
<name>A0AAW0J4P7_QUESU</name>
<protein>
    <submittedName>
        <fullName evidence="3">Pentatricopeptide repeat-containing protein</fullName>
    </submittedName>
</protein>
<dbReference type="PROSITE" id="PS51375">
    <property type="entry name" value="PPR"/>
    <property type="match status" value="1"/>
</dbReference>
<dbReference type="InterPro" id="IPR046960">
    <property type="entry name" value="PPR_At4g14850-like_plant"/>
</dbReference>
<dbReference type="InterPro" id="IPR002885">
    <property type="entry name" value="PPR_rpt"/>
</dbReference>
<dbReference type="AlphaFoldDB" id="A0AAW0J4P7"/>
<keyword evidence="4" id="KW-1185">Reference proteome</keyword>
<evidence type="ECO:0000256" key="2">
    <source>
        <dbReference type="PROSITE-ProRule" id="PRU00708"/>
    </source>
</evidence>
<dbReference type="Pfam" id="PF01535">
    <property type="entry name" value="PPR"/>
    <property type="match status" value="1"/>
</dbReference>
<comment type="caution">
    <text evidence="3">The sequence shown here is derived from an EMBL/GenBank/DDBJ whole genome shotgun (WGS) entry which is preliminary data.</text>
</comment>
<dbReference type="PANTHER" id="PTHR47926">
    <property type="entry name" value="PENTATRICOPEPTIDE REPEAT-CONTAINING PROTEIN"/>
    <property type="match status" value="1"/>
</dbReference>
<dbReference type="FunFam" id="1.25.40.10:FF:000158">
    <property type="entry name" value="pentatricopeptide repeat-containing protein At2g33680"/>
    <property type="match status" value="1"/>
</dbReference>
<sequence>MWAHGISIYRGLEAEVAVATAIVEMYSKCGAIEDSRKAFEQISDKNVFSWSAMIAAYGMNGFAHEALTLIAEMKKHGVEPNAVTALSVLSACSHGGLIEEGLGFFNSMIKDHRVEPGLEHYSCMVDMLGRAGQLDSAIDLIKKMPEGFEAGASYLLASSMYASGGSFVDAARMRRLVKERGVRVVAGYSLVHVKNRACKFLAGDKSTPQVGEMHSIVDQLHGCMKIDESLAVIEC</sequence>
<evidence type="ECO:0000313" key="4">
    <source>
        <dbReference type="Proteomes" id="UP000237347"/>
    </source>
</evidence>
<organism evidence="3 4">
    <name type="scientific">Quercus suber</name>
    <name type="common">Cork oak</name>
    <dbReference type="NCBI Taxonomy" id="58331"/>
    <lineage>
        <taxon>Eukaryota</taxon>
        <taxon>Viridiplantae</taxon>
        <taxon>Streptophyta</taxon>
        <taxon>Embryophyta</taxon>
        <taxon>Tracheophyta</taxon>
        <taxon>Spermatophyta</taxon>
        <taxon>Magnoliopsida</taxon>
        <taxon>eudicotyledons</taxon>
        <taxon>Gunneridae</taxon>
        <taxon>Pentapetalae</taxon>
        <taxon>rosids</taxon>
        <taxon>fabids</taxon>
        <taxon>Fagales</taxon>
        <taxon>Fagaceae</taxon>
        <taxon>Quercus</taxon>
    </lineage>
</organism>
<dbReference type="GO" id="GO:0003723">
    <property type="term" value="F:RNA binding"/>
    <property type="evidence" value="ECO:0007669"/>
    <property type="project" value="InterPro"/>
</dbReference>
<gene>
    <name evidence="3" type="primary">PCMP-E77_1</name>
    <name evidence="3" type="ORF">CFP56_037312</name>
</gene>
<dbReference type="Pfam" id="PF13041">
    <property type="entry name" value="PPR_2"/>
    <property type="match status" value="1"/>
</dbReference>
<dbReference type="GO" id="GO:0009451">
    <property type="term" value="P:RNA modification"/>
    <property type="evidence" value="ECO:0007669"/>
    <property type="project" value="InterPro"/>
</dbReference>
<proteinExistence type="predicted"/>
<keyword evidence="1" id="KW-0677">Repeat</keyword>
<evidence type="ECO:0000256" key="1">
    <source>
        <dbReference type="ARBA" id="ARBA00022737"/>
    </source>
</evidence>
<dbReference type="NCBIfam" id="TIGR00756">
    <property type="entry name" value="PPR"/>
    <property type="match status" value="2"/>
</dbReference>
<dbReference type="EMBL" id="PKMF04000689">
    <property type="protein sequence ID" value="KAK7821764.1"/>
    <property type="molecule type" value="Genomic_DNA"/>
</dbReference>
<reference evidence="3 4" key="1">
    <citation type="journal article" date="2018" name="Sci. Data">
        <title>The draft genome sequence of cork oak.</title>
        <authorList>
            <person name="Ramos A.M."/>
            <person name="Usie A."/>
            <person name="Barbosa P."/>
            <person name="Barros P.M."/>
            <person name="Capote T."/>
            <person name="Chaves I."/>
            <person name="Simoes F."/>
            <person name="Abreu I."/>
            <person name="Carrasquinho I."/>
            <person name="Faro C."/>
            <person name="Guimaraes J.B."/>
            <person name="Mendonca D."/>
            <person name="Nobrega F."/>
            <person name="Rodrigues L."/>
            <person name="Saibo N.J.M."/>
            <person name="Varela M.C."/>
            <person name="Egas C."/>
            <person name="Matos J."/>
            <person name="Miguel C.M."/>
            <person name="Oliveira M.M."/>
            <person name="Ricardo C.P."/>
            <person name="Goncalves S."/>
        </authorList>
    </citation>
    <scope>NUCLEOTIDE SEQUENCE [LARGE SCALE GENOMIC DNA]</scope>
    <source>
        <strain evidence="4">cv. HL8</strain>
    </source>
</reference>
<dbReference type="InterPro" id="IPR011990">
    <property type="entry name" value="TPR-like_helical_dom_sf"/>
</dbReference>
<dbReference type="PANTHER" id="PTHR47926:SF347">
    <property type="entry name" value="PENTATRICOPEPTIDE REPEAT-CONTAINING PROTEIN"/>
    <property type="match status" value="1"/>
</dbReference>
<evidence type="ECO:0000313" key="3">
    <source>
        <dbReference type="EMBL" id="KAK7821764.1"/>
    </source>
</evidence>
<dbReference type="Gene3D" id="1.25.40.10">
    <property type="entry name" value="Tetratricopeptide repeat domain"/>
    <property type="match status" value="1"/>
</dbReference>
<dbReference type="GO" id="GO:0099402">
    <property type="term" value="P:plant organ development"/>
    <property type="evidence" value="ECO:0007669"/>
    <property type="project" value="UniProtKB-ARBA"/>
</dbReference>